<gene>
    <name evidence="1" type="ORF">J422_02409</name>
</gene>
<dbReference type="AlphaFoldDB" id="N6VR61"/>
<evidence type="ECO:0000313" key="1">
    <source>
        <dbReference type="EMBL" id="ENN96395.1"/>
    </source>
</evidence>
<evidence type="ECO:0000313" key="2">
    <source>
        <dbReference type="Proteomes" id="UP000053695"/>
    </source>
</evidence>
<dbReference type="EMBL" id="APMM01000016">
    <property type="protein sequence ID" value="ENN96395.1"/>
    <property type="molecule type" value="Genomic_DNA"/>
</dbReference>
<reference evidence="1 2" key="1">
    <citation type="journal article" date="2013" name="Genome Announc.">
        <title>Draft Genome Sequence of a Highly Flagellated, Fast-Swimming Archaeon, Methanocaldococcus villosus Strain KIN24-T80 (DSM 22612).</title>
        <authorList>
            <person name="Thennarasu S."/>
            <person name="Polireddy D."/>
            <person name="Antony A."/>
            <person name="Yada M.R."/>
            <person name="Algarawi S."/>
            <person name="Sivakumar N."/>
        </authorList>
    </citation>
    <scope>NUCLEOTIDE SEQUENCE [LARGE SCALE GENOMIC DNA]</scope>
    <source>
        <strain evidence="1 2">KIN24-T80</strain>
    </source>
</reference>
<proteinExistence type="predicted"/>
<protein>
    <submittedName>
        <fullName evidence="1">Uncharacterized protein</fullName>
    </submittedName>
</protein>
<accession>N6VR61</accession>
<feature type="non-terminal residue" evidence="1">
    <location>
        <position position="1"/>
    </location>
</feature>
<sequence length="50" mass="6024">KKLCKVYDKRFEYGCLTVLEGILAGVFPKDCPYVKNLKNYEEPRFYRFLK</sequence>
<comment type="caution">
    <text evidence="1">The sequence shown here is derived from an EMBL/GenBank/DDBJ whole genome shotgun (WGS) entry which is preliminary data.</text>
</comment>
<dbReference type="Proteomes" id="UP000053695">
    <property type="component" value="Unassembled WGS sequence"/>
</dbReference>
<dbReference type="STRING" id="1069083.GCA_000371805_00789"/>
<name>N6VR61_9EURY</name>
<keyword evidence="2" id="KW-1185">Reference proteome</keyword>
<organism evidence="1 2">
    <name type="scientific">Methanocaldococcus villosus KIN24-T80</name>
    <dbReference type="NCBI Taxonomy" id="1069083"/>
    <lineage>
        <taxon>Archaea</taxon>
        <taxon>Methanobacteriati</taxon>
        <taxon>Methanobacteriota</taxon>
        <taxon>Methanomada group</taxon>
        <taxon>Methanococci</taxon>
        <taxon>Methanococcales</taxon>
        <taxon>Methanocaldococcaceae</taxon>
        <taxon>Methanocaldococcus</taxon>
    </lineage>
</organism>